<dbReference type="RefSeq" id="WP_198127019.1">
    <property type="nucleotide sequence ID" value="NZ_JAECZC010000056.1"/>
</dbReference>
<organism evidence="2 3">
    <name type="scientific">Amazonocrinis nigriterrae CENA67</name>
    <dbReference type="NCBI Taxonomy" id="2794033"/>
    <lineage>
        <taxon>Bacteria</taxon>
        <taxon>Bacillati</taxon>
        <taxon>Cyanobacteriota</taxon>
        <taxon>Cyanophyceae</taxon>
        <taxon>Nostocales</taxon>
        <taxon>Nostocaceae</taxon>
        <taxon>Amazonocrinis</taxon>
        <taxon>Amazonocrinis nigriterrae</taxon>
    </lineage>
</organism>
<dbReference type="EMBL" id="JAECZC010000056">
    <property type="protein sequence ID" value="MBH8565216.1"/>
    <property type="molecule type" value="Genomic_DNA"/>
</dbReference>
<name>A0A8J7LBE2_9NOST</name>
<evidence type="ECO:0008006" key="4">
    <source>
        <dbReference type="Google" id="ProtNLM"/>
    </source>
</evidence>
<protein>
    <recommendedName>
        <fullName evidence="4">PEP-CTERM sorting domain-containing protein</fullName>
    </recommendedName>
</protein>
<dbReference type="Proteomes" id="UP000632766">
    <property type="component" value="Unassembled WGS sequence"/>
</dbReference>
<feature type="chain" id="PRO_5035186490" description="PEP-CTERM sorting domain-containing protein" evidence="1">
    <location>
        <begin position="25"/>
        <end position="167"/>
    </location>
</feature>
<comment type="caution">
    <text evidence="2">The sequence shown here is derived from an EMBL/GenBank/DDBJ whole genome shotgun (WGS) entry which is preliminary data.</text>
</comment>
<reference evidence="2 3" key="1">
    <citation type="journal article" date="2021" name="Int. J. Syst. Evol. Microbiol.">
        <title>Amazonocrinis nigriterrae gen. nov., sp. nov., Atlanticothrix silvestris gen. nov., sp. nov. and Dendronalium phyllosphericum gen. nov., sp. nov., nostocacean cyanobacteria from Brazilian environments.</title>
        <authorList>
            <person name="Alvarenga D.O."/>
            <person name="Andreote A.P.D."/>
            <person name="Branco L.H.Z."/>
            <person name="Delbaje E."/>
            <person name="Cruz R.B."/>
            <person name="Varani A.M."/>
            <person name="Fiore M.F."/>
        </authorList>
    </citation>
    <scope>NUCLEOTIDE SEQUENCE [LARGE SCALE GENOMIC DNA]</scope>
    <source>
        <strain evidence="2 3">CENA67</strain>
    </source>
</reference>
<evidence type="ECO:0000313" key="3">
    <source>
        <dbReference type="Proteomes" id="UP000632766"/>
    </source>
</evidence>
<evidence type="ECO:0000313" key="2">
    <source>
        <dbReference type="EMBL" id="MBH8565216.1"/>
    </source>
</evidence>
<evidence type="ECO:0000256" key="1">
    <source>
        <dbReference type="SAM" id="SignalP"/>
    </source>
</evidence>
<proteinExistence type="predicted"/>
<keyword evidence="3" id="KW-1185">Reference proteome</keyword>
<feature type="signal peptide" evidence="1">
    <location>
        <begin position="1"/>
        <end position="24"/>
    </location>
</feature>
<gene>
    <name evidence="2" type="ORF">I8748_24035</name>
</gene>
<dbReference type="AlphaFoldDB" id="A0A8J7LBE2"/>
<keyword evidence="1" id="KW-0732">Signal</keyword>
<sequence>MKKPLAVATIIAIFNVLSQGSAGAVSFNFTQDGWSQGGIVTGSFEGEDLDSNNIISETEITNFSLAWSGNAEVPEFEFKDVDTWEFSTDEVRLISGFTSQATTFWSYDGKFGSVGIGAFAGTISDTTESAPIFEQVSAKTVPEPTSIVASLVTLCAMLVKKKLAKKH</sequence>
<accession>A0A8J7LBE2</accession>